<feature type="compositionally biased region" description="Low complexity" evidence="1">
    <location>
        <begin position="63"/>
        <end position="76"/>
    </location>
</feature>
<dbReference type="Pfam" id="PF15346">
    <property type="entry name" value="ARGLU"/>
    <property type="match status" value="1"/>
</dbReference>
<dbReference type="GO" id="GO:0005654">
    <property type="term" value="C:nucleoplasm"/>
    <property type="evidence" value="ECO:0007669"/>
    <property type="project" value="TreeGrafter"/>
</dbReference>
<dbReference type="Proteomes" id="UP001457282">
    <property type="component" value="Unassembled WGS sequence"/>
</dbReference>
<accession>A0AAW1YNI5</accession>
<dbReference type="AlphaFoldDB" id="A0AAW1YNI5"/>
<dbReference type="GO" id="GO:0045296">
    <property type="term" value="F:cadherin binding"/>
    <property type="evidence" value="ECO:0007669"/>
    <property type="project" value="TreeGrafter"/>
</dbReference>
<dbReference type="PANTHER" id="PTHR31711:SF2">
    <property type="entry name" value="ARGININE_GLUTAMATE-RICH 1 PROTEIN"/>
    <property type="match status" value="1"/>
</dbReference>
<keyword evidence="3" id="KW-1185">Reference proteome</keyword>
<reference evidence="2 3" key="1">
    <citation type="journal article" date="2023" name="G3 (Bethesda)">
        <title>A chromosome-length genome assembly and annotation of blackberry (Rubus argutus, cv. 'Hillquist').</title>
        <authorList>
            <person name="Bruna T."/>
            <person name="Aryal R."/>
            <person name="Dudchenko O."/>
            <person name="Sargent D.J."/>
            <person name="Mead D."/>
            <person name="Buti M."/>
            <person name="Cavallini A."/>
            <person name="Hytonen T."/>
            <person name="Andres J."/>
            <person name="Pham M."/>
            <person name="Weisz D."/>
            <person name="Mascagni F."/>
            <person name="Usai G."/>
            <person name="Natali L."/>
            <person name="Bassil N."/>
            <person name="Fernandez G.E."/>
            <person name="Lomsadze A."/>
            <person name="Armour M."/>
            <person name="Olukolu B."/>
            <person name="Poorten T."/>
            <person name="Britton C."/>
            <person name="Davik J."/>
            <person name="Ashrafi H."/>
            <person name="Aiden E.L."/>
            <person name="Borodovsky M."/>
            <person name="Worthington M."/>
        </authorList>
    </citation>
    <scope>NUCLEOTIDE SEQUENCE [LARGE SCALE GENOMIC DNA]</scope>
    <source>
        <strain evidence="2">PI 553951</strain>
    </source>
</reference>
<feature type="region of interest" description="Disordered" evidence="1">
    <location>
        <begin position="134"/>
        <end position="188"/>
    </location>
</feature>
<feature type="compositionally biased region" description="Basic and acidic residues" evidence="1">
    <location>
        <begin position="80"/>
        <end position="98"/>
    </location>
</feature>
<feature type="region of interest" description="Disordered" evidence="1">
    <location>
        <begin position="1"/>
        <end position="109"/>
    </location>
</feature>
<feature type="compositionally biased region" description="Low complexity" evidence="1">
    <location>
        <begin position="33"/>
        <end position="51"/>
    </location>
</feature>
<dbReference type="EMBL" id="JBEDUW010000001">
    <property type="protein sequence ID" value="KAK9950241.1"/>
    <property type="molecule type" value="Genomic_DNA"/>
</dbReference>
<proteinExistence type="predicted"/>
<dbReference type="GO" id="GO:0005739">
    <property type="term" value="C:mitochondrion"/>
    <property type="evidence" value="ECO:0007669"/>
    <property type="project" value="TreeGrafter"/>
</dbReference>
<sequence length="188" mass="21822">MGRRYQSRHREGEAGGIEAAHPTREGIVLVAPRVAGEVGRRVTGAARARSPTPRRRRRHRSKSSSLSPVPKSPSIPRLSTTERKNAADKLKKEEEEKASQAVSNSTKHCYLPFLVKEQARKEREELDKMLEENRRRVEEAQRREALELQSKEEERYRELELIQRQKEEAARRKKMEEEEEHAPPDEVV</sequence>
<dbReference type="PANTHER" id="PTHR31711">
    <property type="entry name" value="ARGININE AND GLUTAMATE-RICH PROTEIN 1"/>
    <property type="match status" value="1"/>
</dbReference>
<dbReference type="InterPro" id="IPR033371">
    <property type="entry name" value="ARGLU1"/>
</dbReference>
<comment type="caution">
    <text evidence="2">The sequence shown here is derived from an EMBL/GenBank/DDBJ whole genome shotgun (WGS) entry which is preliminary data.</text>
</comment>
<name>A0AAW1YNI5_RUBAR</name>
<evidence type="ECO:0000313" key="3">
    <source>
        <dbReference type="Proteomes" id="UP001457282"/>
    </source>
</evidence>
<protein>
    <submittedName>
        <fullName evidence="2">Uncharacterized protein</fullName>
    </submittedName>
</protein>
<evidence type="ECO:0000256" key="1">
    <source>
        <dbReference type="SAM" id="MobiDB-lite"/>
    </source>
</evidence>
<organism evidence="2 3">
    <name type="scientific">Rubus argutus</name>
    <name type="common">Southern blackberry</name>
    <dbReference type="NCBI Taxonomy" id="59490"/>
    <lineage>
        <taxon>Eukaryota</taxon>
        <taxon>Viridiplantae</taxon>
        <taxon>Streptophyta</taxon>
        <taxon>Embryophyta</taxon>
        <taxon>Tracheophyta</taxon>
        <taxon>Spermatophyta</taxon>
        <taxon>Magnoliopsida</taxon>
        <taxon>eudicotyledons</taxon>
        <taxon>Gunneridae</taxon>
        <taxon>Pentapetalae</taxon>
        <taxon>rosids</taxon>
        <taxon>fabids</taxon>
        <taxon>Rosales</taxon>
        <taxon>Rosaceae</taxon>
        <taxon>Rosoideae</taxon>
        <taxon>Rosoideae incertae sedis</taxon>
        <taxon>Rubus</taxon>
    </lineage>
</organism>
<feature type="compositionally biased region" description="Basic residues" evidence="1">
    <location>
        <begin position="52"/>
        <end position="62"/>
    </location>
</feature>
<evidence type="ECO:0000313" key="2">
    <source>
        <dbReference type="EMBL" id="KAK9950241.1"/>
    </source>
</evidence>
<gene>
    <name evidence="2" type="ORF">M0R45_005742</name>
</gene>